<evidence type="ECO:0000256" key="3">
    <source>
        <dbReference type="ARBA" id="ARBA00023239"/>
    </source>
</evidence>
<comment type="caution">
    <text evidence="6">The sequence shown here is derived from an EMBL/GenBank/DDBJ whole genome shotgun (WGS) entry which is preliminary data.</text>
</comment>
<proteinExistence type="predicted"/>
<dbReference type="NCBIfam" id="NF045572">
    <property type="entry name" value="Hepsulflyase_bctds"/>
    <property type="match status" value="1"/>
</dbReference>
<dbReference type="InterPro" id="IPR054646">
    <property type="entry name" value="HepC"/>
</dbReference>
<protein>
    <submittedName>
        <fullName evidence="6">Alginate lyase family protein</fullName>
    </submittedName>
</protein>
<dbReference type="PANTHER" id="PTHR39210:SF1">
    <property type="entry name" value="HEPARIN-SULFATE LYASE"/>
    <property type="match status" value="1"/>
</dbReference>
<dbReference type="InterPro" id="IPR031680">
    <property type="entry name" value="Hepar_II_III_N"/>
</dbReference>
<dbReference type="PANTHER" id="PTHR39210">
    <property type="entry name" value="HEPARIN-SULFATE LYASE"/>
    <property type="match status" value="1"/>
</dbReference>
<evidence type="ECO:0000259" key="5">
    <source>
        <dbReference type="Pfam" id="PF16889"/>
    </source>
</evidence>
<keyword evidence="2" id="KW-0574">Periplasm</keyword>
<reference evidence="6 7" key="1">
    <citation type="submission" date="2023-04" db="EMBL/GenBank/DDBJ databases">
        <title>Bacteroides pacosi sp. nov., isolated from the fecal material of an alpaca.</title>
        <authorList>
            <person name="Miller S."/>
            <person name="Hendry M."/>
            <person name="King J."/>
            <person name="Sankaranarayanan K."/>
            <person name="Lawson P.A."/>
        </authorList>
    </citation>
    <scope>NUCLEOTIDE SEQUENCE [LARGE SCALE GENOMIC DNA]</scope>
    <source>
        <strain evidence="6 7">A2-P53</strain>
    </source>
</reference>
<gene>
    <name evidence="6" type="ORF">QHG74_09295</name>
</gene>
<dbReference type="EMBL" id="JARZAK010000005">
    <property type="protein sequence ID" value="MDY7257913.1"/>
    <property type="molecule type" value="Genomic_DNA"/>
</dbReference>
<feature type="domain" description="Heparinase II/III-like C-terminal" evidence="4">
    <location>
        <begin position="416"/>
        <end position="626"/>
    </location>
</feature>
<dbReference type="PROSITE" id="PS51257">
    <property type="entry name" value="PROKAR_LIPOPROTEIN"/>
    <property type="match status" value="1"/>
</dbReference>
<name>A0ABU5HNZ6_9BACE</name>
<dbReference type="Proteomes" id="UP001292913">
    <property type="component" value="Unassembled WGS sequence"/>
</dbReference>
<evidence type="ECO:0000313" key="6">
    <source>
        <dbReference type="EMBL" id="MDY7257913.1"/>
    </source>
</evidence>
<keyword evidence="1" id="KW-0732">Signal</keyword>
<dbReference type="Pfam" id="PF16889">
    <property type="entry name" value="Hepar_II_III_N"/>
    <property type="match status" value="1"/>
</dbReference>
<dbReference type="GO" id="GO:0016829">
    <property type="term" value="F:lyase activity"/>
    <property type="evidence" value="ECO:0007669"/>
    <property type="project" value="UniProtKB-KW"/>
</dbReference>
<keyword evidence="7" id="KW-1185">Reference proteome</keyword>
<keyword evidence="3 6" id="KW-0456">Lyase</keyword>
<evidence type="ECO:0000259" key="4">
    <source>
        <dbReference type="Pfam" id="PF07940"/>
    </source>
</evidence>
<accession>A0ABU5HNZ6</accession>
<evidence type="ECO:0000256" key="2">
    <source>
        <dbReference type="ARBA" id="ARBA00022764"/>
    </source>
</evidence>
<dbReference type="RefSeq" id="WP_217722949.1">
    <property type="nucleotide sequence ID" value="NZ_JARZAK010000005.1"/>
</dbReference>
<evidence type="ECO:0000256" key="1">
    <source>
        <dbReference type="ARBA" id="ARBA00022729"/>
    </source>
</evidence>
<feature type="domain" description="Heparin-sulfate lyase N-terminal" evidence="5">
    <location>
        <begin position="52"/>
        <end position="406"/>
    </location>
</feature>
<organism evidence="6 7">
    <name type="scientific">Bacteroides vicugnae</name>
    <dbReference type="NCBI Taxonomy" id="3037989"/>
    <lineage>
        <taxon>Bacteria</taxon>
        <taxon>Pseudomonadati</taxon>
        <taxon>Bacteroidota</taxon>
        <taxon>Bacteroidia</taxon>
        <taxon>Bacteroidales</taxon>
        <taxon>Bacteroidaceae</taxon>
        <taxon>Bacteroides</taxon>
    </lineage>
</organism>
<evidence type="ECO:0000313" key="7">
    <source>
        <dbReference type="Proteomes" id="UP001292913"/>
    </source>
</evidence>
<dbReference type="Pfam" id="PF07940">
    <property type="entry name" value="Hepar_II_III_C"/>
    <property type="match status" value="1"/>
</dbReference>
<dbReference type="InterPro" id="IPR012480">
    <property type="entry name" value="Hepar_II_III_C"/>
</dbReference>
<sequence length="711" mass="82654">MNFKNGFRINILLVFVFTIVGCTDNDIPQKENNDIPSKEEPTPPKENTEEYLFEILNLDYPGLEEVKSLYETGDSDAALKKLLTYYKNRTEIINPNLSTTLNETEQGYADYAINEYRFYVNDNYLEDKTRKIPYSLQNNDKTINWEFAPKGADNEYQKQLHRHNWMPLQGKAYQNSHDEKYIYSWKEVYTDWIAKNPKPDGKPDKFKWYQLQVSTRIMGQTESFEHFKSSPNFTTEWLSFFLIHFAEHADYLSMYKYTGENNILLSQAVALVFAGTLFPELKNAPQWQKTGCNIINEQTTKLFLRDGMTNDLSLHYHIGIVDGLYDLKRLIQLNKLPDNLLSPELDNVLLKATKVVMHFTYPSYFIKGSKDCSPAFNDSWIKTRSVLNKNFVKYAKMFPDDSELDYMKTYGKGTPPDTKIKTFEYSGFYVLRNGWTPQSTMLVHSNNVSSKLEDSSHNQLDNGTFELYHNGRNFFPDSGVCSYMKENDTEVMELRRWFRQTKAHNTMVLGQLEEHEATGTEDINKAQGKLLLSEENDNQQLIITENQGYSNFKHRRAIFYVKKPVEFFAFVDEGFGAATGYSKLYFHLCDETSVNNVNLDIQEMGAHTTFEDNNNLLIRSFGNQDIVLKPFEGRISYQTDRKFSVRKAYSLVMEKKKNTSVRYITILYPVTTASNHKINAKFTDNPSDSDNVSIEVTIDNETYNLNYELKN</sequence>